<feature type="region of interest" description="Disordered" evidence="5">
    <location>
        <begin position="408"/>
        <end position="435"/>
    </location>
</feature>
<evidence type="ECO:0000256" key="3">
    <source>
        <dbReference type="ARBA" id="ARBA00022833"/>
    </source>
</evidence>
<dbReference type="InterPro" id="IPR035840">
    <property type="entry name" value="Chimaerin_SH2"/>
</dbReference>
<dbReference type="Gene3D" id="3.30.60.20">
    <property type="match status" value="1"/>
</dbReference>
<dbReference type="CDD" id="cd20806">
    <property type="entry name" value="C1_CHN"/>
    <property type="match status" value="1"/>
</dbReference>
<evidence type="ECO:0000256" key="5">
    <source>
        <dbReference type="SAM" id="MobiDB-lite"/>
    </source>
</evidence>
<proteinExistence type="predicted"/>
<dbReference type="FunFam" id="3.30.505.10:FF:000019">
    <property type="entry name" value="Chimaerin"/>
    <property type="match status" value="1"/>
</dbReference>
<evidence type="ECO:0000256" key="4">
    <source>
        <dbReference type="PROSITE-ProRule" id="PRU00191"/>
    </source>
</evidence>
<dbReference type="GO" id="GO:0005096">
    <property type="term" value="F:GTPase activator activity"/>
    <property type="evidence" value="ECO:0007669"/>
    <property type="project" value="UniProtKB-KW"/>
</dbReference>
<dbReference type="Gene3D" id="3.30.505.10">
    <property type="entry name" value="SH2 domain"/>
    <property type="match status" value="1"/>
</dbReference>
<dbReference type="PROSITE" id="PS00479">
    <property type="entry name" value="ZF_DAG_PE_1"/>
    <property type="match status" value="1"/>
</dbReference>
<feature type="compositionally biased region" description="Low complexity" evidence="5">
    <location>
        <begin position="408"/>
        <end position="426"/>
    </location>
</feature>
<feature type="domain" description="SH2" evidence="6">
    <location>
        <begin position="44"/>
        <end position="116"/>
    </location>
</feature>
<dbReference type="InterPro" id="IPR051854">
    <property type="entry name" value="Rho-type_GAP"/>
</dbReference>
<dbReference type="Pfam" id="PF00130">
    <property type="entry name" value="C1_1"/>
    <property type="match status" value="1"/>
</dbReference>
<dbReference type="InterPro" id="IPR020454">
    <property type="entry name" value="DAG/PE-bd"/>
</dbReference>
<dbReference type="InterPro" id="IPR046349">
    <property type="entry name" value="C1-like_sf"/>
</dbReference>
<evidence type="ECO:0000259" key="6">
    <source>
        <dbReference type="PROSITE" id="PS50001"/>
    </source>
</evidence>
<dbReference type="PROSITE" id="PS50001">
    <property type="entry name" value="SH2"/>
    <property type="match status" value="1"/>
</dbReference>
<evidence type="ECO:0000256" key="1">
    <source>
        <dbReference type="ARBA" id="ARBA00022468"/>
    </source>
</evidence>
<feature type="compositionally biased region" description="Low complexity" evidence="5">
    <location>
        <begin position="738"/>
        <end position="756"/>
    </location>
</feature>
<keyword evidence="1" id="KW-0343">GTPase activation</keyword>
<dbReference type="PANTHER" id="PTHR46075:SF2">
    <property type="entry name" value="RHO GTPASE ACTIVATING PROTEIN AT 5A, ISOFORM A"/>
    <property type="match status" value="1"/>
</dbReference>
<dbReference type="SMART" id="SM00324">
    <property type="entry name" value="RhoGAP"/>
    <property type="match status" value="1"/>
</dbReference>
<dbReference type="SUPFAM" id="SSF57889">
    <property type="entry name" value="Cysteine-rich domain"/>
    <property type="match status" value="1"/>
</dbReference>
<reference evidence="9" key="1">
    <citation type="submission" date="2016-01" db="EMBL/GenBank/DDBJ databases">
        <title>Reference transcriptome for the parasite Schistocephalus solidus: insights into the molecular evolution of parasitism.</title>
        <authorList>
            <person name="Hebert F.O."/>
            <person name="Grambauer S."/>
            <person name="Barber I."/>
            <person name="Landry C.R."/>
            <person name="Aubin-Horth N."/>
        </authorList>
    </citation>
    <scope>NUCLEOTIDE SEQUENCE</scope>
</reference>
<dbReference type="PANTHER" id="PTHR46075">
    <property type="entry name" value="CHIMERIN FAMILY MEMBER"/>
    <property type="match status" value="1"/>
</dbReference>
<dbReference type="GO" id="GO:0007165">
    <property type="term" value="P:signal transduction"/>
    <property type="evidence" value="ECO:0007669"/>
    <property type="project" value="InterPro"/>
</dbReference>
<dbReference type="SMART" id="SM00109">
    <property type="entry name" value="C1"/>
    <property type="match status" value="1"/>
</dbReference>
<dbReference type="AlphaFoldDB" id="A0A0X3QFC1"/>
<evidence type="ECO:0000259" key="7">
    <source>
        <dbReference type="PROSITE" id="PS50081"/>
    </source>
</evidence>
<accession>A0A0X3QFC1</accession>
<feature type="region of interest" description="Disordered" evidence="5">
    <location>
        <begin position="738"/>
        <end position="787"/>
    </location>
</feature>
<dbReference type="SUPFAM" id="SSF55550">
    <property type="entry name" value="SH2 domain"/>
    <property type="match status" value="1"/>
</dbReference>
<dbReference type="CDD" id="cd10352">
    <property type="entry name" value="SH2_a2chimerin_b2chimerin"/>
    <property type="match status" value="1"/>
</dbReference>
<keyword evidence="3" id="KW-0862">Zinc</keyword>
<dbReference type="EMBL" id="GEEE01004889">
    <property type="protein sequence ID" value="JAP58336.1"/>
    <property type="molecule type" value="Transcribed_RNA"/>
</dbReference>
<keyword evidence="2" id="KW-0479">Metal-binding</keyword>
<dbReference type="InterPro" id="IPR036860">
    <property type="entry name" value="SH2_dom_sf"/>
</dbReference>
<evidence type="ECO:0000259" key="8">
    <source>
        <dbReference type="PROSITE" id="PS50238"/>
    </source>
</evidence>
<name>A0A0X3QFC1_SCHSO</name>
<dbReference type="InterPro" id="IPR008936">
    <property type="entry name" value="Rho_GTPase_activation_prot"/>
</dbReference>
<feature type="domain" description="Phorbol-ester/DAG-type" evidence="7">
    <location>
        <begin position="477"/>
        <end position="527"/>
    </location>
</feature>
<dbReference type="SMART" id="SM00252">
    <property type="entry name" value="SH2"/>
    <property type="match status" value="1"/>
</dbReference>
<feature type="domain" description="Rho-GAP" evidence="8">
    <location>
        <begin position="540"/>
        <end position="734"/>
    </location>
</feature>
<gene>
    <name evidence="9" type="ORF">TR154491</name>
</gene>
<keyword evidence="4" id="KW-0727">SH2 domain</keyword>
<dbReference type="GO" id="GO:0046872">
    <property type="term" value="F:metal ion binding"/>
    <property type="evidence" value="ECO:0007669"/>
    <property type="project" value="UniProtKB-KW"/>
</dbReference>
<dbReference type="PROSITE" id="PS50238">
    <property type="entry name" value="RHOGAP"/>
    <property type="match status" value="1"/>
</dbReference>
<dbReference type="InterPro" id="IPR000980">
    <property type="entry name" value="SH2"/>
</dbReference>
<dbReference type="PRINTS" id="PR00008">
    <property type="entry name" value="DAGPEDOMAIN"/>
</dbReference>
<dbReference type="Pfam" id="PF00017">
    <property type="entry name" value="SH2"/>
    <property type="match status" value="1"/>
</dbReference>
<dbReference type="SUPFAM" id="SSF48350">
    <property type="entry name" value="GTPase activation domain, GAP"/>
    <property type="match status" value="1"/>
</dbReference>
<dbReference type="FunFam" id="3.30.60.20:FF:000025">
    <property type="entry name" value="Chimaerin"/>
    <property type="match status" value="1"/>
</dbReference>
<organism evidence="9">
    <name type="scientific">Schistocephalus solidus</name>
    <name type="common">Tapeworm</name>
    <dbReference type="NCBI Taxonomy" id="70667"/>
    <lineage>
        <taxon>Eukaryota</taxon>
        <taxon>Metazoa</taxon>
        <taxon>Spiralia</taxon>
        <taxon>Lophotrochozoa</taxon>
        <taxon>Platyhelminthes</taxon>
        <taxon>Cestoda</taxon>
        <taxon>Eucestoda</taxon>
        <taxon>Diphyllobothriidea</taxon>
        <taxon>Diphyllobothriidae</taxon>
        <taxon>Schistocephalus</taxon>
    </lineage>
</organism>
<protein>
    <recommendedName>
        <fullName evidence="10">N-chimaerin</fullName>
    </recommendedName>
</protein>
<dbReference type="PROSITE" id="PS50081">
    <property type="entry name" value="ZF_DAG_PE_2"/>
    <property type="match status" value="1"/>
</dbReference>
<sequence length="787" mass="87495">MVDRRSDMRTWQNKLYNLQCEAPKPVPVICTKPLQNRPEQYGDEYHGPLSRQAAEELFEGYPSGAYLVRDCQKADGTFTLAIRFDGVTKNYKLYYDAKSHLHYVGEKKFDSVDLLVADGLIYFYIETRGADVLQKLSEASNYEFSPYYQTRYHTINSQSHTPKLTAQAPTGETTEKYPDAAPLAALSCLGISKHSRIGASRSQTVVANRRQSVDIDLYRSQSESNHSHHQPFLSPVRHSLQHSTDDAGKQILLTRDSALPPSTYTDTDEVSQKSFISESFSNTDLSVRALTPTVTSERCLTDAFTGLSNSSFALPAHNIVSPSKMASPASVSRKASKPLVPWHGESEKTEDAVTCKAVTDIGDYVDARQPNESPMHSSGSCVNASDAESHRALAATLPVGTFTSGLQLNGTSSSSSSTGRRTPLTTVIAPGAPTPRSVALKSATSTTFQRSRRFQRQQLEPRQSSPFSEFGGLAEKAHNFRVHTFRGPHWCYFCTHFIWGLVSQGVKCTDCGFQAHKRCSIRVPNDCLPHMKQLKRVFCVDLTSLACAEHRTVPLVLEKCITELERRGGLNFEGVFRVPGSHEVVEAFRIALDKDCEGVDLSEKRCPDPNTITSLIKSFLRQLPIPLITYETYPEFIEAVRNDELSEEERLHLLRQTIQRLPPAHYHSLRYLMGHLNRVAKNYRMNMMTSENLAIVFTPSLMSSSFTDPTSCLEGAKFEQAVVERMISDYARLFEYPPTAASPSPSATGTCSSSSSDLVDRQRNPELLQDPRSATPARQSSAVAQNS</sequence>
<dbReference type="InterPro" id="IPR000198">
    <property type="entry name" value="RhoGAP_dom"/>
</dbReference>
<evidence type="ECO:0008006" key="10">
    <source>
        <dbReference type="Google" id="ProtNLM"/>
    </source>
</evidence>
<dbReference type="Gene3D" id="1.10.555.10">
    <property type="entry name" value="Rho GTPase activation protein"/>
    <property type="match status" value="1"/>
</dbReference>
<dbReference type="InterPro" id="IPR002219">
    <property type="entry name" value="PKC_DAG/PE"/>
</dbReference>
<dbReference type="Pfam" id="PF00620">
    <property type="entry name" value="RhoGAP"/>
    <property type="match status" value="1"/>
</dbReference>
<evidence type="ECO:0000313" key="9">
    <source>
        <dbReference type="EMBL" id="JAP58336.1"/>
    </source>
</evidence>
<feature type="compositionally biased region" description="Polar residues" evidence="5">
    <location>
        <begin position="776"/>
        <end position="787"/>
    </location>
</feature>
<evidence type="ECO:0000256" key="2">
    <source>
        <dbReference type="ARBA" id="ARBA00022723"/>
    </source>
</evidence>